<dbReference type="GO" id="GO:0000049">
    <property type="term" value="F:tRNA binding"/>
    <property type="evidence" value="ECO:0007669"/>
    <property type="project" value="UniProtKB-KW"/>
</dbReference>
<dbReference type="InterPro" id="IPR000738">
    <property type="entry name" value="WHEP-TRS_dom"/>
</dbReference>
<evidence type="ECO:0000256" key="1">
    <source>
        <dbReference type="ARBA" id="ARBA00004496"/>
    </source>
</evidence>
<dbReference type="GO" id="GO:0006431">
    <property type="term" value="P:methionyl-tRNA aminoacylation"/>
    <property type="evidence" value="ECO:0007669"/>
    <property type="project" value="InterPro"/>
</dbReference>
<dbReference type="InterPro" id="IPR014729">
    <property type="entry name" value="Rossmann-like_a/b/a_fold"/>
</dbReference>
<dbReference type="PRINTS" id="PR01041">
    <property type="entry name" value="TRNASYNTHMET"/>
</dbReference>
<dbReference type="HAMAP" id="MF_00098">
    <property type="entry name" value="Met_tRNA_synth_type1"/>
    <property type="match status" value="1"/>
</dbReference>
<dbReference type="NCBIfam" id="TIGR00398">
    <property type="entry name" value="metG"/>
    <property type="match status" value="1"/>
</dbReference>
<dbReference type="InterPro" id="IPR001412">
    <property type="entry name" value="aa-tRNA-synth_I_CS"/>
</dbReference>
<keyword evidence="19" id="KW-1185">Reference proteome</keyword>
<accession>A0AAV4UDC2</accession>
<name>A0AAV4UDC2_9ARAC</name>
<dbReference type="GO" id="GO:0005829">
    <property type="term" value="C:cytosol"/>
    <property type="evidence" value="ECO:0007669"/>
    <property type="project" value="TreeGrafter"/>
</dbReference>
<keyword evidence="10" id="KW-0694">RNA-binding</keyword>
<dbReference type="CDD" id="cd01200">
    <property type="entry name" value="WHEPGMRS_RNA"/>
    <property type="match status" value="1"/>
</dbReference>
<keyword evidence="6" id="KW-0820">tRNA-binding</keyword>
<dbReference type="InterPro" id="IPR029038">
    <property type="entry name" value="MetRS_Zn"/>
</dbReference>
<evidence type="ECO:0000259" key="17">
    <source>
        <dbReference type="PROSITE" id="PS51185"/>
    </source>
</evidence>
<evidence type="ECO:0000256" key="6">
    <source>
        <dbReference type="ARBA" id="ARBA00022555"/>
    </source>
</evidence>
<dbReference type="Gene3D" id="1.10.730.10">
    <property type="entry name" value="Isoleucyl-tRNA Synthetase, Domain 1"/>
    <property type="match status" value="1"/>
</dbReference>
<reference evidence="18 19" key="1">
    <citation type="submission" date="2021-06" db="EMBL/GenBank/DDBJ databases">
        <title>Caerostris darwini draft genome.</title>
        <authorList>
            <person name="Kono N."/>
            <person name="Arakawa K."/>
        </authorList>
    </citation>
    <scope>NUCLEOTIDE SEQUENCE [LARGE SCALE GENOMIC DNA]</scope>
</reference>
<dbReference type="Pfam" id="PF00458">
    <property type="entry name" value="WHEP-TRS"/>
    <property type="match status" value="1"/>
</dbReference>
<evidence type="ECO:0000256" key="2">
    <source>
        <dbReference type="ARBA" id="ARBA00005594"/>
    </source>
</evidence>
<dbReference type="InterPro" id="IPR033911">
    <property type="entry name" value="MetRS_core"/>
</dbReference>
<dbReference type="AlphaFoldDB" id="A0AAV4UDC2"/>
<evidence type="ECO:0000256" key="14">
    <source>
        <dbReference type="ARBA" id="ARBA00047364"/>
    </source>
</evidence>
<feature type="domain" description="GST C-terminal" evidence="16">
    <location>
        <begin position="68"/>
        <end position="191"/>
    </location>
</feature>
<evidence type="ECO:0000259" key="16">
    <source>
        <dbReference type="PROSITE" id="PS50405"/>
    </source>
</evidence>
<evidence type="ECO:0000256" key="11">
    <source>
        <dbReference type="ARBA" id="ARBA00022917"/>
    </source>
</evidence>
<proteinExistence type="inferred from homology"/>
<dbReference type="InterPro" id="IPR015413">
    <property type="entry name" value="Methionyl/Leucyl_tRNA_Synth"/>
</dbReference>
<keyword evidence="9 15" id="KW-0067">ATP-binding</keyword>
<dbReference type="PANTHER" id="PTHR45765">
    <property type="entry name" value="METHIONINE--TRNA LIGASE"/>
    <property type="match status" value="1"/>
</dbReference>
<dbReference type="CDD" id="cd00814">
    <property type="entry name" value="MetRS_core"/>
    <property type="match status" value="1"/>
</dbReference>
<dbReference type="InterPro" id="IPR010987">
    <property type="entry name" value="Glutathione-S-Trfase_C-like"/>
</dbReference>
<dbReference type="Pfam" id="PF19303">
    <property type="entry name" value="Anticodon_3"/>
    <property type="match status" value="1"/>
</dbReference>
<organism evidence="18 19">
    <name type="scientific">Caerostris darwini</name>
    <dbReference type="NCBI Taxonomy" id="1538125"/>
    <lineage>
        <taxon>Eukaryota</taxon>
        <taxon>Metazoa</taxon>
        <taxon>Ecdysozoa</taxon>
        <taxon>Arthropoda</taxon>
        <taxon>Chelicerata</taxon>
        <taxon>Arachnida</taxon>
        <taxon>Araneae</taxon>
        <taxon>Araneomorphae</taxon>
        <taxon>Entelegynae</taxon>
        <taxon>Araneoidea</taxon>
        <taxon>Araneidae</taxon>
        <taxon>Caerostris</taxon>
    </lineage>
</organism>
<dbReference type="NCBIfam" id="NF001100">
    <property type="entry name" value="PRK00133.1"/>
    <property type="match status" value="1"/>
</dbReference>
<dbReference type="GO" id="GO:0017101">
    <property type="term" value="C:aminoacyl-tRNA synthetase multienzyme complex"/>
    <property type="evidence" value="ECO:0007669"/>
    <property type="project" value="TreeGrafter"/>
</dbReference>
<gene>
    <name evidence="18" type="primary">mars1</name>
    <name evidence="18" type="ORF">CDAR_529001</name>
</gene>
<evidence type="ECO:0000256" key="15">
    <source>
        <dbReference type="RuleBase" id="RU363039"/>
    </source>
</evidence>
<dbReference type="GO" id="GO:0004825">
    <property type="term" value="F:methionine-tRNA ligase activity"/>
    <property type="evidence" value="ECO:0007669"/>
    <property type="project" value="UniProtKB-EC"/>
</dbReference>
<dbReference type="Gene3D" id="1.10.287.10">
    <property type="entry name" value="S15/NS1, RNA-binding"/>
    <property type="match status" value="1"/>
</dbReference>
<keyword evidence="8 15" id="KW-0547">Nucleotide-binding</keyword>
<keyword evidence="7 15" id="KW-0436">Ligase</keyword>
<evidence type="ECO:0000256" key="13">
    <source>
        <dbReference type="ARBA" id="ARBA00030904"/>
    </source>
</evidence>
<comment type="catalytic activity">
    <reaction evidence="14">
        <text>tRNA(Met) + L-methionine + ATP = L-methionyl-tRNA(Met) + AMP + diphosphate</text>
        <dbReference type="Rhea" id="RHEA:13481"/>
        <dbReference type="Rhea" id="RHEA-COMP:9667"/>
        <dbReference type="Rhea" id="RHEA-COMP:9698"/>
        <dbReference type="ChEBI" id="CHEBI:30616"/>
        <dbReference type="ChEBI" id="CHEBI:33019"/>
        <dbReference type="ChEBI" id="CHEBI:57844"/>
        <dbReference type="ChEBI" id="CHEBI:78442"/>
        <dbReference type="ChEBI" id="CHEBI:78530"/>
        <dbReference type="ChEBI" id="CHEBI:456215"/>
        <dbReference type="EC" id="6.1.1.10"/>
    </reaction>
</comment>
<dbReference type="CDD" id="cd07957">
    <property type="entry name" value="Anticodon_Ia_Met"/>
    <property type="match status" value="1"/>
</dbReference>
<evidence type="ECO:0000256" key="10">
    <source>
        <dbReference type="ARBA" id="ARBA00022884"/>
    </source>
</evidence>
<evidence type="ECO:0000256" key="4">
    <source>
        <dbReference type="ARBA" id="ARBA00018335"/>
    </source>
</evidence>
<comment type="subcellular location">
    <subcellularLocation>
        <location evidence="1">Cytoplasm</location>
    </subcellularLocation>
</comment>
<comment type="similarity">
    <text evidence="2 15">Belongs to the class-I aminoacyl-tRNA synthetase family.</text>
</comment>
<dbReference type="InterPro" id="IPR009068">
    <property type="entry name" value="uS15_NS1_RNA-bd_sf"/>
</dbReference>
<dbReference type="SUPFAM" id="SSF52374">
    <property type="entry name" value="Nucleotidylyl transferase"/>
    <property type="match status" value="1"/>
</dbReference>
<dbReference type="FunFam" id="2.20.28.20:FF:000001">
    <property type="entry name" value="Methionine--tRNA ligase"/>
    <property type="match status" value="1"/>
</dbReference>
<dbReference type="SMART" id="SM00991">
    <property type="entry name" value="WHEP-TRS"/>
    <property type="match status" value="1"/>
</dbReference>
<dbReference type="InterPro" id="IPR036282">
    <property type="entry name" value="Glutathione-S-Trfase_C_sf"/>
</dbReference>
<protein>
    <recommendedName>
        <fullName evidence="4">Methionine--tRNA ligase, cytoplasmic</fullName>
        <ecNumber evidence="3">6.1.1.10</ecNumber>
    </recommendedName>
    <alternativeName>
        <fullName evidence="13">Methionyl-tRNA synthetase</fullName>
    </alternativeName>
</protein>
<keyword evidence="12 15" id="KW-0030">Aminoacyl-tRNA synthetase</keyword>
<dbReference type="InterPro" id="IPR023458">
    <property type="entry name" value="Met-tRNA_ligase_1"/>
</dbReference>
<dbReference type="PROSITE" id="PS00178">
    <property type="entry name" value="AA_TRNA_LIGASE_I"/>
    <property type="match status" value="1"/>
</dbReference>
<dbReference type="InterPro" id="IPR041872">
    <property type="entry name" value="Anticodon_Met"/>
</dbReference>
<dbReference type="PROSITE" id="PS50405">
    <property type="entry name" value="GST_CTER"/>
    <property type="match status" value="1"/>
</dbReference>
<keyword evidence="11 15" id="KW-0648">Protein biosynthesis</keyword>
<feature type="domain" description="WHEP-TRS" evidence="17">
    <location>
        <begin position="853"/>
        <end position="909"/>
    </location>
</feature>
<evidence type="ECO:0000256" key="3">
    <source>
        <dbReference type="ARBA" id="ARBA00012838"/>
    </source>
</evidence>
<dbReference type="SUPFAM" id="SSF47616">
    <property type="entry name" value="GST C-terminal domain-like"/>
    <property type="match status" value="1"/>
</dbReference>
<evidence type="ECO:0000256" key="5">
    <source>
        <dbReference type="ARBA" id="ARBA00022490"/>
    </source>
</evidence>
<keyword evidence="5" id="KW-0963">Cytoplasm</keyword>
<dbReference type="SUPFAM" id="SSF57770">
    <property type="entry name" value="Methionyl-tRNA synthetase (MetRS), Zn-domain"/>
    <property type="match status" value="1"/>
</dbReference>
<evidence type="ECO:0000256" key="8">
    <source>
        <dbReference type="ARBA" id="ARBA00022741"/>
    </source>
</evidence>
<dbReference type="Gene3D" id="1.20.1050.10">
    <property type="match status" value="1"/>
</dbReference>
<dbReference type="Proteomes" id="UP001054837">
    <property type="component" value="Unassembled WGS sequence"/>
</dbReference>
<dbReference type="PROSITE" id="PS51185">
    <property type="entry name" value="WHEP_TRS_2"/>
    <property type="match status" value="1"/>
</dbReference>
<evidence type="ECO:0000256" key="9">
    <source>
        <dbReference type="ARBA" id="ARBA00022840"/>
    </source>
</evidence>
<dbReference type="PANTHER" id="PTHR45765:SF1">
    <property type="entry name" value="METHIONINE--TRNA LIGASE, CYTOPLASMIC"/>
    <property type="match status" value="1"/>
</dbReference>
<dbReference type="Pfam" id="PF09334">
    <property type="entry name" value="tRNA-synt_1g"/>
    <property type="match status" value="1"/>
</dbReference>
<dbReference type="GO" id="GO:0005524">
    <property type="term" value="F:ATP binding"/>
    <property type="evidence" value="ECO:0007669"/>
    <property type="project" value="UniProtKB-KW"/>
</dbReference>
<sequence length="916" mass="103040">MLKLYTDSACNIGALKILATADFFSSKIDLIRSSDSKASNTVPVLEAYDGSSYFSSNASCRYIQSLSSNSINYQTDSWLEWESTVLQPSVSVLLKLTKAEDLSLLLKSSLSYLNAVLDQQDYLSGKNTLDLADIVVWSNLYPLFKSSLLSEVSEYPHVQKWLLSLKDHKSLSKAFSALAGDAKSENLKKKLVCSSLLSLEHSKFFMPIPIVGFSVNGQENNGENQESKEIDISDDNIALAYSVWLTGTSEFPSPKENIRPVLPKKGEKNVLITSALPYVNNIPHLGNIIGSVLSADVFARYCRARGYNTLYICGTDEYGTATETKAISLGVTPKEICDKYNKLHTDIYQWFNISFDHFGRTTTPKQTEIAQDIFNKLYAQDLILTDTVEQLYCSSCERFLADRFVEGTCPLCLYEDARGDQCDKCGKLINAAELKNPQCKLCRATPSLRSSKHLFLDLPKLSEPLKQYLDKATSMGHWSNTAKVIAYSWLKEGLKPRCITRDLKWGTPVPLEGFTDKVFYVWYDAPIGYLSITANYTDQWEQWWKQPSIVQLYQFMAKDNVPFHSIIFPACQLGTKDNYTIVNHLGATEYLNYEDVKFSKSRGIGVFGDDAKDTGLPSDVWRFYLLYVRPEGQDTYFSWSDLMLKINSELLNNLGNFINRALSFISNNFDGCIPEMILQYDDKKLIAQVDRELNYYIRWMGNIRLRDAIKYMLNISRMGNQYIQSNKPWELIKSNALDKVRAGTVLGVSANICCLLCTLMEPYMPDACANLKAQLNTEPIHHILVDNFVCLLPTGHKIGKPAPLFKKIEQELINDLKAKYAGRQSPVKEASPVDVKKNQASESCAASGANPTEIGNLESLVAEQGNKVRVLKSNKASKPEIDKEVALLLDLKKKLMIAKGENPEQVQGKSKTKKKR</sequence>
<dbReference type="InterPro" id="IPR014758">
    <property type="entry name" value="Met-tRNA_synth"/>
</dbReference>
<evidence type="ECO:0000256" key="12">
    <source>
        <dbReference type="ARBA" id="ARBA00023146"/>
    </source>
</evidence>
<dbReference type="Gene3D" id="3.40.50.620">
    <property type="entry name" value="HUPs"/>
    <property type="match status" value="1"/>
</dbReference>
<dbReference type="FunFam" id="1.10.730.10:FF:000031">
    <property type="entry name" value="Putative Methionyl-tRNA synthetase"/>
    <property type="match status" value="1"/>
</dbReference>
<comment type="caution">
    <text evidence="18">The sequence shown here is derived from an EMBL/GenBank/DDBJ whole genome shotgun (WGS) entry which is preliminary data.</text>
</comment>
<dbReference type="Gene3D" id="3.40.30.10">
    <property type="entry name" value="Glutaredoxin"/>
    <property type="match status" value="1"/>
</dbReference>
<evidence type="ECO:0000313" key="18">
    <source>
        <dbReference type="EMBL" id="GIY55696.1"/>
    </source>
</evidence>
<evidence type="ECO:0000313" key="19">
    <source>
        <dbReference type="Proteomes" id="UP001054837"/>
    </source>
</evidence>
<dbReference type="SUPFAM" id="SSF47060">
    <property type="entry name" value="S15/NS1 RNA-binding domain"/>
    <property type="match status" value="1"/>
</dbReference>
<evidence type="ECO:0000256" key="7">
    <source>
        <dbReference type="ARBA" id="ARBA00022598"/>
    </source>
</evidence>
<dbReference type="Gene3D" id="2.20.28.20">
    <property type="entry name" value="Methionyl-tRNA synthetase, Zn-domain"/>
    <property type="match status" value="1"/>
</dbReference>
<dbReference type="EC" id="6.1.1.10" evidence="3"/>
<dbReference type="PROSITE" id="PS00762">
    <property type="entry name" value="WHEP_TRS_1"/>
    <property type="match status" value="1"/>
</dbReference>
<dbReference type="InterPro" id="IPR009080">
    <property type="entry name" value="tRNAsynth_Ia_anticodon-bd"/>
</dbReference>
<dbReference type="SUPFAM" id="SSF47323">
    <property type="entry name" value="Anticodon-binding domain of a subclass of class I aminoacyl-tRNA synthetases"/>
    <property type="match status" value="1"/>
</dbReference>
<dbReference type="EMBL" id="BPLQ01011105">
    <property type="protein sequence ID" value="GIY55696.1"/>
    <property type="molecule type" value="Genomic_DNA"/>
</dbReference>